<evidence type="ECO:0000259" key="15">
    <source>
        <dbReference type="PROSITE" id="PS50109"/>
    </source>
</evidence>
<feature type="domain" description="Histidine kinase" evidence="15">
    <location>
        <begin position="138"/>
        <end position="353"/>
    </location>
</feature>
<accession>A0A380MK92</accession>
<dbReference type="Proteomes" id="UP000254601">
    <property type="component" value="Unassembled WGS sequence"/>
</dbReference>
<dbReference type="InterPro" id="IPR035965">
    <property type="entry name" value="PAS-like_dom_sf"/>
</dbReference>
<dbReference type="InterPro" id="IPR000014">
    <property type="entry name" value="PAS"/>
</dbReference>
<sequence>MIKLYALPFSSETLLDAISTALIVIDQQGHLEQLNTAAEILLGNSRKQLYHRTLDKLIEHPNTWHQLIHHHFDSGLTERNQQLTLIPTQTTIEADITLTPISSGYYLLDIRPLNRVHAISRTNERQQQAKHNRLIIRNLAHEIRNPLAGIKGAAQRLSDSSLFQNTEKQTQYLTLIMNQVDRLNHLLIQMSGEHPPQYLPTNIHQSIEESLAAFLANPSNQQLTIERQYDPSLPEIPIDEHQIQQVILNLLENAAKATDYQGNIQLTTSIAHQYTLQNHRHKTVLTLKICDNGCGIPDELQTAIFQPMVSHFREGSGLGLAITQNIIHQHGGAIELQSRSGHTCFTLIFPLTQENR</sequence>
<evidence type="ECO:0000256" key="11">
    <source>
        <dbReference type="ARBA" id="ARBA00037696"/>
    </source>
</evidence>
<feature type="domain" description="PAS" evidence="16">
    <location>
        <begin position="14"/>
        <end position="62"/>
    </location>
</feature>
<keyword evidence="7" id="KW-0378">Hydrolase</keyword>
<dbReference type="PROSITE" id="PS50112">
    <property type="entry name" value="PAS"/>
    <property type="match status" value="1"/>
</dbReference>
<evidence type="ECO:0000256" key="10">
    <source>
        <dbReference type="ARBA" id="ARBA00023231"/>
    </source>
</evidence>
<evidence type="ECO:0000256" key="5">
    <source>
        <dbReference type="ARBA" id="ARBA00022741"/>
    </source>
</evidence>
<dbReference type="AlphaFoldDB" id="A0A380MK92"/>
<dbReference type="InterPro" id="IPR004358">
    <property type="entry name" value="Sig_transdc_His_kin-like_C"/>
</dbReference>
<dbReference type="InterPro" id="IPR003594">
    <property type="entry name" value="HATPase_dom"/>
</dbReference>
<keyword evidence="6" id="KW-0418">Kinase</keyword>
<dbReference type="PANTHER" id="PTHR43065:SF16">
    <property type="entry name" value="SENSORY HISTIDINE KINASE_PHOSPHATASE NTRB"/>
    <property type="match status" value="1"/>
</dbReference>
<dbReference type="InterPro" id="IPR036097">
    <property type="entry name" value="HisK_dim/P_sf"/>
</dbReference>
<dbReference type="EMBL" id="UHIC01000001">
    <property type="protein sequence ID" value="SUO93050.1"/>
    <property type="molecule type" value="Genomic_DNA"/>
</dbReference>
<dbReference type="GO" id="GO:0016787">
    <property type="term" value="F:hydrolase activity"/>
    <property type="evidence" value="ECO:0007669"/>
    <property type="project" value="UniProtKB-KW"/>
</dbReference>
<evidence type="ECO:0000256" key="7">
    <source>
        <dbReference type="ARBA" id="ARBA00022801"/>
    </source>
</evidence>
<dbReference type="PANTHER" id="PTHR43065">
    <property type="entry name" value="SENSOR HISTIDINE KINASE"/>
    <property type="match status" value="1"/>
</dbReference>
<dbReference type="SMART" id="SM00388">
    <property type="entry name" value="HisKA"/>
    <property type="match status" value="1"/>
</dbReference>
<dbReference type="PROSITE" id="PS50109">
    <property type="entry name" value="HIS_KIN"/>
    <property type="match status" value="1"/>
</dbReference>
<dbReference type="InterPro" id="IPR013767">
    <property type="entry name" value="PAS_fold"/>
</dbReference>
<evidence type="ECO:0000256" key="1">
    <source>
        <dbReference type="ARBA" id="ARBA00000085"/>
    </source>
</evidence>
<dbReference type="CDD" id="cd00082">
    <property type="entry name" value="HisKA"/>
    <property type="match status" value="1"/>
</dbReference>
<dbReference type="SMART" id="SM00387">
    <property type="entry name" value="HATPase_c"/>
    <property type="match status" value="1"/>
</dbReference>
<name>A0A380MK92_9GAMM</name>
<dbReference type="SUPFAM" id="SSF47384">
    <property type="entry name" value="Homodimeric domain of signal transducing histidine kinase"/>
    <property type="match status" value="1"/>
</dbReference>
<dbReference type="Pfam" id="PF02518">
    <property type="entry name" value="HATPase_c"/>
    <property type="match status" value="1"/>
</dbReference>
<dbReference type="Pfam" id="PF00989">
    <property type="entry name" value="PAS"/>
    <property type="match status" value="1"/>
</dbReference>
<comment type="catalytic activity">
    <reaction evidence="1">
        <text>ATP + protein L-histidine = ADP + protein N-phospho-L-histidine.</text>
        <dbReference type="EC" id="2.7.13.3"/>
    </reaction>
</comment>
<dbReference type="Gene3D" id="3.30.565.10">
    <property type="entry name" value="Histidine kinase-like ATPase, C-terminal domain"/>
    <property type="match status" value="1"/>
</dbReference>
<evidence type="ECO:0000256" key="14">
    <source>
        <dbReference type="ARBA" id="ARBA00043094"/>
    </source>
</evidence>
<dbReference type="Pfam" id="PF00512">
    <property type="entry name" value="HisKA"/>
    <property type="match status" value="1"/>
</dbReference>
<organism evidence="17 18">
    <name type="scientific">Suttonella ornithocola</name>
    <dbReference type="NCBI Taxonomy" id="279832"/>
    <lineage>
        <taxon>Bacteria</taxon>
        <taxon>Pseudomonadati</taxon>
        <taxon>Pseudomonadota</taxon>
        <taxon>Gammaproteobacteria</taxon>
        <taxon>Cardiobacteriales</taxon>
        <taxon>Cardiobacteriaceae</taxon>
        <taxon>Suttonella</taxon>
    </lineage>
</organism>
<dbReference type="SUPFAM" id="SSF55785">
    <property type="entry name" value="PYP-like sensor domain (PAS domain)"/>
    <property type="match status" value="1"/>
</dbReference>
<evidence type="ECO:0000256" key="8">
    <source>
        <dbReference type="ARBA" id="ARBA00022840"/>
    </source>
</evidence>
<keyword evidence="5" id="KW-0547">Nucleotide-binding</keyword>
<reference evidence="17 18" key="1">
    <citation type="submission" date="2018-06" db="EMBL/GenBank/DDBJ databases">
        <authorList>
            <consortium name="Pathogen Informatics"/>
            <person name="Doyle S."/>
        </authorList>
    </citation>
    <scope>NUCLEOTIDE SEQUENCE [LARGE SCALE GENOMIC DNA]</scope>
    <source>
        <strain evidence="17 18">NCTC13337</strain>
    </source>
</reference>
<dbReference type="EC" id="2.7.13.3" evidence="2"/>
<evidence type="ECO:0000259" key="16">
    <source>
        <dbReference type="PROSITE" id="PS50112"/>
    </source>
</evidence>
<gene>
    <name evidence="17" type="primary">glnL</name>
    <name evidence="17" type="ORF">NCTC13337_00034</name>
</gene>
<keyword evidence="9" id="KW-0902">Two-component regulatory system</keyword>
<evidence type="ECO:0000256" key="3">
    <source>
        <dbReference type="ARBA" id="ARBA00022553"/>
    </source>
</evidence>
<dbReference type="InterPro" id="IPR003661">
    <property type="entry name" value="HisK_dim/P_dom"/>
</dbReference>
<dbReference type="InterPro" id="IPR005467">
    <property type="entry name" value="His_kinase_dom"/>
</dbReference>
<evidence type="ECO:0000256" key="6">
    <source>
        <dbReference type="ARBA" id="ARBA00022777"/>
    </source>
</evidence>
<protein>
    <recommendedName>
        <fullName evidence="12">Sensory histidine kinase/phosphatase NtrB</fullName>
        <ecNumber evidence="2">2.7.13.3</ecNumber>
    </recommendedName>
    <alternativeName>
        <fullName evidence="13">Nitrogen regulation protein NR(II)</fullName>
    </alternativeName>
    <alternativeName>
        <fullName evidence="14">Nitrogen regulator II</fullName>
    </alternativeName>
</protein>
<keyword evidence="10" id="KW-0535">Nitrogen fixation</keyword>
<comment type="function">
    <text evidence="11">Member of the two-component regulatory system NtrB/NtrC, which controls expression of the nitrogen-regulated (ntr) genes in response to nitrogen limitation. Under conditions of nitrogen limitation, NtrB autophosphorylates and transfers the phosphoryl group to NtrC. In the presence of nitrogen, acts as a phosphatase that dephosphorylates and inactivates NtrC.</text>
</comment>
<dbReference type="SUPFAM" id="SSF55874">
    <property type="entry name" value="ATPase domain of HSP90 chaperone/DNA topoisomerase II/histidine kinase"/>
    <property type="match status" value="1"/>
</dbReference>
<dbReference type="NCBIfam" id="NF008293">
    <property type="entry name" value="PRK11073.1"/>
    <property type="match status" value="1"/>
</dbReference>
<evidence type="ECO:0000313" key="18">
    <source>
        <dbReference type="Proteomes" id="UP000254601"/>
    </source>
</evidence>
<keyword evidence="3" id="KW-0597">Phosphoprotein</keyword>
<evidence type="ECO:0000256" key="13">
    <source>
        <dbReference type="ARBA" id="ARBA00042313"/>
    </source>
</evidence>
<evidence type="ECO:0000256" key="9">
    <source>
        <dbReference type="ARBA" id="ARBA00023012"/>
    </source>
</evidence>
<keyword evidence="4 17" id="KW-0808">Transferase</keyword>
<keyword evidence="8" id="KW-0067">ATP-binding</keyword>
<keyword evidence="18" id="KW-1185">Reference proteome</keyword>
<dbReference type="Gene3D" id="1.10.287.130">
    <property type="match status" value="1"/>
</dbReference>
<dbReference type="RefSeq" id="WP_072575981.1">
    <property type="nucleotide sequence ID" value="NZ_LWHB01000040.1"/>
</dbReference>
<evidence type="ECO:0000256" key="12">
    <source>
        <dbReference type="ARBA" id="ARBA00039567"/>
    </source>
</evidence>
<evidence type="ECO:0000313" key="17">
    <source>
        <dbReference type="EMBL" id="SUO93050.1"/>
    </source>
</evidence>
<evidence type="ECO:0000256" key="4">
    <source>
        <dbReference type="ARBA" id="ARBA00022679"/>
    </source>
</evidence>
<dbReference type="PRINTS" id="PR00344">
    <property type="entry name" value="BCTRLSENSOR"/>
</dbReference>
<proteinExistence type="predicted"/>
<dbReference type="Gene3D" id="3.30.450.20">
    <property type="entry name" value="PAS domain"/>
    <property type="match status" value="1"/>
</dbReference>
<dbReference type="InterPro" id="IPR036890">
    <property type="entry name" value="HATPase_C_sf"/>
</dbReference>
<dbReference type="GO" id="GO:0000155">
    <property type="term" value="F:phosphorelay sensor kinase activity"/>
    <property type="evidence" value="ECO:0007669"/>
    <property type="project" value="InterPro"/>
</dbReference>
<dbReference type="GO" id="GO:0006355">
    <property type="term" value="P:regulation of DNA-templated transcription"/>
    <property type="evidence" value="ECO:0007669"/>
    <property type="project" value="InterPro"/>
</dbReference>
<dbReference type="GO" id="GO:0005524">
    <property type="term" value="F:ATP binding"/>
    <property type="evidence" value="ECO:0007669"/>
    <property type="project" value="UniProtKB-KW"/>
</dbReference>
<evidence type="ECO:0000256" key="2">
    <source>
        <dbReference type="ARBA" id="ARBA00012438"/>
    </source>
</evidence>